<comment type="caution">
    <text evidence="4">The sequence shown here is derived from an EMBL/GenBank/DDBJ whole genome shotgun (WGS) entry which is preliminary data.</text>
</comment>
<dbReference type="STRING" id="1077974.GOEFS_120_00210"/>
<evidence type="ECO:0000256" key="1">
    <source>
        <dbReference type="SAM" id="Phobius"/>
    </source>
</evidence>
<organism evidence="4 5">
    <name type="scientific">Gordonia effusa NBRC 100432</name>
    <dbReference type="NCBI Taxonomy" id="1077974"/>
    <lineage>
        <taxon>Bacteria</taxon>
        <taxon>Bacillati</taxon>
        <taxon>Actinomycetota</taxon>
        <taxon>Actinomycetes</taxon>
        <taxon>Mycobacteriales</taxon>
        <taxon>Gordoniaceae</taxon>
        <taxon>Gordonia</taxon>
    </lineage>
</organism>
<evidence type="ECO:0000313" key="4">
    <source>
        <dbReference type="EMBL" id="GAB20561.1"/>
    </source>
</evidence>
<name>H0R660_9ACTN</name>
<dbReference type="eggNOG" id="COG1463">
    <property type="taxonomic scope" value="Bacteria"/>
</dbReference>
<sequence length="412" mass="42284">MVHDLSGRSASPTALLVRGCISVLLVAVVATLLWGRYTGDYTATTEVGATVTSLGDGLGPDADVKYRGMLIGTADAASAKLQQSGATTTLTLKLDPSVATRIPRDVVARVVPTNLFGVTAIELRGGSTTAGVGLSDGDQIRPDTSPQTRQLQEAMSALHRVLARVDIGALSRVLATVDDGVSGRSAKTATTIERLTTMLSQLREAVPDLRSDLSQLDRSTKSLAVSAPRLVDAVAAALPTLRTISANRTGLVSLYTTAGGALDATTGTLRPNVTGAIRLITNLNATVGALESTGSSIGPAVDTIRRFAVATSGIFTSPDGKVVLDAAINATPYTPYTAADCPRYGAMAGPNCPAGVAPAMSSGQGGNLGGVGSRREADILQALFGRPLTPIERLQLGPALRGHTFTVAETGR</sequence>
<accession>H0R660</accession>
<dbReference type="InterPro" id="IPR052336">
    <property type="entry name" value="MlaD_Phospholipid_Transporter"/>
</dbReference>
<dbReference type="Proteomes" id="UP000035034">
    <property type="component" value="Unassembled WGS sequence"/>
</dbReference>
<gene>
    <name evidence="4" type="primary">mceA</name>
    <name evidence="4" type="ORF">GOEFS_120_00210</name>
</gene>
<dbReference type="Pfam" id="PF02470">
    <property type="entry name" value="MlaD"/>
    <property type="match status" value="1"/>
</dbReference>
<reference evidence="4 5" key="1">
    <citation type="submission" date="2011-12" db="EMBL/GenBank/DDBJ databases">
        <title>Whole genome shotgun sequence of Gordonia effusa NBRC 100432.</title>
        <authorList>
            <person name="Yoshida I."/>
            <person name="Takarada H."/>
            <person name="Hosoyama A."/>
            <person name="Tsuchikane K."/>
            <person name="Katsumata H."/>
            <person name="Yamazaki S."/>
            <person name="Fujita N."/>
        </authorList>
    </citation>
    <scope>NUCLEOTIDE SEQUENCE [LARGE SCALE GENOMIC DNA]</scope>
    <source>
        <strain evidence="4 5">NBRC 100432</strain>
    </source>
</reference>
<dbReference type="PANTHER" id="PTHR33371">
    <property type="entry name" value="INTERMEMBRANE PHOSPHOLIPID TRANSPORT SYSTEM BINDING PROTEIN MLAD-RELATED"/>
    <property type="match status" value="1"/>
</dbReference>
<keyword evidence="5" id="KW-1185">Reference proteome</keyword>
<dbReference type="PANTHER" id="PTHR33371:SF19">
    <property type="entry name" value="MCE-FAMILY PROTEIN MCE4A"/>
    <property type="match status" value="1"/>
</dbReference>
<keyword evidence="1" id="KW-1133">Transmembrane helix</keyword>
<dbReference type="EMBL" id="BAEH01000120">
    <property type="protein sequence ID" value="GAB20561.1"/>
    <property type="molecule type" value="Genomic_DNA"/>
</dbReference>
<protein>
    <submittedName>
        <fullName evidence="4">Mce family protein</fullName>
    </submittedName>
</protein>
<dbReference type="InterPro" id="IPR003399">
    <property type="entry name" value="Mce/MlaD"/>
</dbReference>
<dbReference type="Pfam" id="PF11887">
    <property type="entry name" value="Mce4_CUP1"/>
    <property type="match status" value="1"/>
</dbReference>
<feature type="domain" description="Mce/MlaD" evidence="2">
    <location>
        <begin position="51"/>
        <end position="125"/>
    </location>
</feature>
<dbReference type="RefSeq" id="WP_007319896.1">
    <property type="nucleotide sequence ID" value="NZ_BAEH01000120.1"/>
</dbReference>
<proteinExistence type="predicted"/>
<dbReference type="GO" id="GO:0005576">
    <property type="term" value="C:extracellular region"/>
    <property type="evidence" value="ECO:0007669"/>
    <property type="project" value="TreeGrafter"/>
</dbReference>
<feature type="domain" description="Mammalian cell entry C-terminal" evidence="3">
    <location>
        <begin position="134"/>
        <end position="350"/>
    </location>
</feature>
<dbReference type="OrthoDB" id="4571090at2"/>
<dbReference type="AlphaFoldDB" id="H0R660"/>
<keyword evidence="1" id="KW-0472">Membrane</keyword>
<dbReference type="InterPro" id="IPR024516">
    <property type="entry name" value="Mce_C"/>
</dbReference>
<dbReference type="GO" id="GO:0051701">
    <property type="term" value="P:biological process involved in interaction with host"/>
    <property type="evidence" value="ECO:0007669"/>
    <property type="project" value="TreeGrafter"/>
</dbReference>
<evidence type="ECO:0000259" key="3">
    <source>
        <dbReference type="Pfam" id="PF11887"/>
    </source>
</evidence>
<feature type="transmembrane region" description="Helical" evidence="1">
    <location>
        <begin position="15"/>
        <end position="34"/>
    </location>
</feature>
<evidence type="ECO:0000313" key="5">
    <source>
        <dbReference type="Proteomes" id="UP000035034"/>
    </source>
</evidence>
<evidence type="ECO:0000259" key="2">
    <source>
        <dbReference type="Pfam" id="PF02470"/>
    </source>
</evidence>
<keyword evidence="1" id="KW-0812">Transmembrane</keyword>